<evidence type="ECO:0000256" key="7">
    <source>
        <dbReference type="SAM" id="SignalP"/>
    </source>
</evidence>
<dbReference type="InterPro" id="IPR036944">
    <property type="entry name" value="PPIase_FKBP_N_sf"/>
</dbReference>
<dbReference type="Gene3D" id="1.10.287.460">
    <property type="entry name" value="Peptidyl-prolyl cis-trans isomerase, FKBP-type, N-terminal domain"/>
    <property type="match status" value="1"/>
</dbReference>
<feature type="signal peptide" evidence="7">
    <location>
        <begin position="1"/>
        <end position="18"/>
    </location>
</feature>
<dbReference type="AlphaFoldDB" id="A0A1N6NT01"/>
<keyword evidence="3 5" id="KW-0697">Rotamase</keyword>
<proteinExistence type="inferred from homology"/>
<comment type="catalytic activity">
    <reaction evidence="1 5 6">
        <text>[protein]-peptidylproline (omega=180) = [protein]-peptidylproline (omega=0)</text>
        <dbReference type="Rhea" id="RHEA:16237"/>
        <dbReference type="Rhea" id="RHEA-COMP:10747"/>
        <dbReference type="Rhea" id="RHEA-COMP:10748"/>
        <dbReference type="ChEBI" id="CHEBI:83833"/>
        <dbReference type="ChEBI" id="CHEBI:83834"/>
        <dbReference type="EC" id="5.2.1.8"/>
    </reaction>
</comment>
<organism evidence="9 10">
    <name type="scientific">Aquipseudomonas alcaligenes</name>
    <name type="common">Pseudomonas alcaligenes</name>
    <dbReference type="NCBI Taxonomy" id="43263"/>
    <lineage>
        <taxon>Bacteria</taxon>
        <taxon>Pseudomonadati</taxon>
        <taxon>Pseudomonadota</taxon>
        <taxon>Gammaproteobacteria</taxon>
        <taxon>Pseudomonadales</taxon>
        <taxon>Pseudomonadaceae</taxon>
        <taxon>Aquipseudomonas</taxon>
    </lineage>
</organism>
<dbReference type="InterPro" id="IPR046357">
    <property type="entry name" value="PPIase_dom_sf"/>
</dbReference>
<dbReference type="Proteomes" id="UP000185841">
    <property type="component" value="Unassembled WGS sequence"/>
</dbReference>
<evidence type="ECO:0000256" key="1">
    <source>
        <dbReference type="ARBA" id="ARBA00000971"/>
    </source>
</evidence>
<evidence type="ECO:0000256" key="4">
    <source>
        <dbReference type="ARBA" id="ARBA00023235"/>
    </source>
</evidence>
<dbReference type="SUPFAM" id="SSF54534">
    <property type="entry name" value="FKBP-like"/>
    <property type="match status" value="1"/>
</dbReference>
<keyword evidence="7" id="KW-0732">Signal</keyword>
<dbReference type="EMBL" id="FTMP01000001">
    <property type="protein sequence ID" value="SIP95258.1"/>
    <property type="molecule type" value="Genomic_DNA"/>
</dbReference>
<dbReference type="EC" id="5.2.1.8" evidence="6"/>
<dbReference type="InterPro" id="IPR001179">
    <property type="entry name" value="PPIase_FKBP_dom"/>
</dbReference>
<sequence>MLRFWLLMLCLCSSLAYAAQQDEDLAYSLGAKLGERLRGEVPDLPLPALLEGLRQAYRGEALRLPPERIDALLEEHEQRSAESRETQARLAEVRFLATEKSRYGVRELAGGVLVRELRAGSGAKPRSNGRVRVNYRGELADGSLFDQSEGPQWFRLGALIPGWQTALREMPAGARWRVVIPAEQAYGAEGAGDLIPPNAPLVFEVELLEVAN</sequence>
<evidence type="ECO:0000256" key="5">
    <source>
        <dbReference type="PROSITE-ProRule" id="PRU00277"/>
    </source>
</evidence>
<dbReference type="PANTHER" id="PTHR43811">
    <property type="entry name" value="FKBP-TYPE PEPTIDYL-PROLYL CIS-TRANS ISOMERASE FKPA"/>
    <property type="match status" value="1"/>
</dbReference>
<evidence type="ECO:0000256" key="6">
    <source>
        <dbReference type="RuleBase" id="RU003915"/>
    </source>
</evidence>
<dbReference type="GO" id="GO:0003755">
    <property type="term" value="F:peptidyl-prolyl cis-trans isomerase activity"/>
    <property type="evidence" value="ECO:0007669"/>
    <property type="project" value="UniProtKB-UniRule"/>
</dbReference>
<dbReference type="PROSITE" id="PS50059">
    <property type="entry name" value="FKBP_PPIASE"/>
    <property type="match status" value="1"/>
</dbReference>
<dbReference type="GO" id="GO:0006457">
    <property type="term" value="P:protein folding"/>
    <property type="evidence" value="ECO:0007669"/>
    <property type="project" value="InterPro"/>
</dbReference>
<evidence type="ECO:0000259" key="8">
    <source>
        <dbReference type="PROSITE" id="PS50059"/>
    </source>
</evidence>
<feature type="chain" id="PRO_5012455746" description="Peptidyl-prolyl cis-trans isomerase" evidence="7">
    <location>
        <begin position="19"/>
        <end position="212"/>
    </location>
</feature>
<evidence type="ECO:0000256" key="2">
    <source>
        <dbReference type="ARBA" id="ARBA00006577"/>
    </source>
</evidence>
<reference evidence="9 10" key="1">
    <citation type="submission" date="2017-01" db="EMBL/GenBank/DDBJ databases">
        <authorList>
            <person name="Mah S.A."/>
            <person name="Swanson W.J."/>
            <person name="Moy G.W."/>
            <person name="Vacquier V.D."/>
        </authorList>
    </citation>
    <scope>NUCLEOTIDE SEQUENCE [LARGE SCALE GENOMIC DNA]</scope>
    <source>
        <strain evidence="9 10">RU36E</strain>
    </source>
</reference>
<dbReference type="Gene3D" id="3.10.50.40">
    <property type="match status" value="1"/>
</dbReference>
<protein>
    <recommendedName>
        <fullName evidence="6">Peptidyl-prolyl cis-trans isomerase</fullName>
        <ecNumber evidence="6">5.2.1.8</ecNumber>
    </recommendedName>
</protein>
<dbReference type="PANTHER" id="PTHR43811:SF23">
    <property type="entry name" value="FKBP-TYPE 22 KDA PEPTIDYL-PROLYL CIS-TRANS ISOMERASE"/>
    <property type="match status" value="1"/>
</dbReference>
<dbReference type="Pfam" id="PF00254">
    <property type="entry name" value="FKBP_C"/>
    <property type="match status" value="1"/>
</dbReference>
<evidence type="ECO:0000313" key="10">
    <source>
        <dbReference type="Proteomes" id="UP000185841"/>
    </source>
</evidence>
<accession>A0A1N6NT01</accession>
<name>A0A1N6NT01_AQUAC</name>
<keyword evidence="4 5" id="KW-0413">Isomerase</keyword>
<evidence type="ECO:0000256" key="3">
    <source>
        <dbReference type="ARBA" id="ARBA00023110"/>
    </source>
</evidence>
<gene>
    <name evidence="9" type="ORF">SAMN05878282_101525</name>
</gene>
<dbReference type="InterPro" id="IPR000774">
    <property type="entry name" value="PPIase_FKBP_N"/>
</dbReference>
<dbReference type="RefSeq" id="WP_076423823.1">
    <property type="nucleotide sequence ID" value="NZ_FTMP01000001.1"/>
</dbReference>
<evidence type="ECO:0000313" key="9">
    <source>
        <dbReference type="EMBL" id="SIP95258.1"/>
    </source>
</evidence>
<comment type="similarity">
    <text evidence="2 6">Belongs to the FKBP-type PPIase family.</text>
</comment>
<feature type="domain" description="PPIase FKBP-type" evidence="8">
    <location>
        <begin position="128"/>
        <end position="211"/>
    </location>
</feature>
<dbReference type="Pfam" id="PF01346">
    <property type="entry name" value="FKBP_N"/>
    <property type="match status" value="1"/>
</dbReference>